<comment type="subunit">
    <text evidence="19">Homodimer. The monomeric form is inactive while the homodimer is active.</text>
</comment>
<dbReference type="PANTHER" id="PTHR12053">
    <property type="entry name" value="PROTEASE FAMILY M28 PLASMA GLUTAMATE CARBOXYPEPTIDASE-RELATED"/>
    <property type="match status" value="1"/>
</dbReference>
<dbReference type="Gene3D" id="3.50.30.30">
    <property type="match status" value="1"/>
</dbReference>
<keyword evidence="11" id="KW-0378">Hydrolase</keyword>
<keyword evidence="8" id="KW-0645">Protease</keyword>
<keyword evidence="13" id="KW-0862">Zinc</keyword>
<dbReference type="InterPro" id="IPR007484">
    <property type="entry name" value="Peptidase_M28"/>
</dbReference>
<sequence length="562" mass="61844">MKQYLTATTASVLALAVSQALAADLEMANKIRHEGLYQSEVLHTLEYLTDEIGPRLTASPQMTAANQWTLKRLQSWGLKNAELHPFEFGRGWSSSASSIVLTAPRAVSLHGIPVAWTPGTNGPVAGEVMMFDVNTEAELAQYAGKLRGKFLMMGEDLKIEPPNTIIFERLGSDKLNSLKDADVGARPSYESAMTKALRASRKQAYQFNKALSAFLVKEQAAGVIYRSSRQGGLVRVFGKSHKIGETFGVPAIIIEQEDYGQLLRMLDRKEQPQLTLDIKAQFHDDDKNAYNTLAEIPGSDKNGEVVMVGAHLDSWHASDGAVDNGAGVAVAMEAVRILSKLKVKPKRTIRIALWSGEEQGLYGSRAYVNDFLASRPAPTDPAEKALPRYLWSSPGWPIAPKAGYDKLSVYLNMDNGSGRFRGIYTEGNVAVKPVFTDWFGPYMDLSSGTVSPRSTGGTDHESFDDVGLPGFQFIQDPLDYSTRLHHTHIDSIDHVIEDDLKQASVIMAGFLYEAAMAEKKLPRKPMPTPASTVQQQRQDLESQKERRKAELEAKSTLESGQL</sequence>
<keyword evidence="17" id="KW-0325">Glycoprotein</keyword>
<evidence type="ECO:0000256" key="15">
    <source>
        <dbReference type="ARBA" id="ARBA00023049"/>
    </source>
</evidence>
<evidence type="ECO:0000256" key="20">
    <source>
        <dbReference type="ARBA" id="ARBA00033328"/>
    </source>
</evidence>
<dbReference type="RefSeq" id="WP_377241418.1">
    <property type="nucleotide sequence ID" value="NZ_JBHLXP010000001.1"/>
</dbReference>
<evidence type="ECO:0000256" key="10">
    <source>
        <dbReference type="ARBA" id="ARBA00022729"/>
    </source>
</evidence>
<evidence type="ECO:0000256" key="11">
    <source>
        <dbReference type="ARBA" id="ARBA00022801"/>
    </source>
</evidence>
<keyword evidence="10 22" id="KW-0732">Signal</keyword>
<name>A0ABV6BE84_9GAMM</name>
<evidence type="ECO:0000313" key="25">
    <source>
        <dbReference type="Proteomes" id="UP001589813"/>
    </source>
</evidence>
<evidence type="ECO:0000256" key="2">
    <source>
        <dbReference type="ARBA" id="ARBA00004371"/>
    </source>
</evidence>
<evidence type="ECO:0000256" key="1">
    <source>
        <dbReference type="ARBA" id="ARBA00004240"/>
    </source>
</evidence>
<reference evidence="24 25" key="1">
    <citation type="submission" date="2024-09" db="EMBL/GenBank/DDBJ databases">
        <authorList>
            <person name="Sun Q."/>
            <person name="Mori K."/>
        </authorList>
    </citation>
    <scope>NUCLEOTIDE SEQUENCE [LARGE SCALE GENOMIC DNA]</scope>
    <source>
        <strain evidence="24 25">KCTC 23315</strain>
    </source>
</reference>
<evidence type="ECO:0000256" key="8">
    <source>
        <dbReference type="ARBA" id="ARBA00022670"/>
    </source>
</evidence>
<organism evidence="24 25">
    <name type="scientific">Rheinheimera tilapiae</name>
    <dbReference type="NCBI Taxonomy" id="875043"/>
    <lineage>
        <taxon>Bacteria</taxon>
        <taxon>Pseudomonadati</taxon>
        <taxon>Pseudomonadota</taxon>
        <taxon>Gammaproteobacteria</taxon>
        <taxon>Chromatiales</taxon>
        <taxon>Chromatiaceae</taxon>
        <taxon>Rheinheimera</taxon>
    </lineage>
</organism>
<keyword evidence="16" id="KW-0865">Zymogen</keyword>
<evidence type="ECO:0000256" key="7">
    <source>
        <dbReference type="ARBA" id="ARBA00022645"/>
    </source>
</evidence>
<evidence type="ECO:0000256" key="12">
    <source>
        <dbReference type="ARBA" id="ARBA00022824"/>
    </source>
</evidence>
<feature type="chain" id="PRO_5045061325" description="Carboxypeptidase Q" evidence="22">
    <location>
        <begin position="23"/>
        <end position="562"/>
    </location>
</feature>
<evidence type="ECO:0000256" key="9">
    <source>
        <dbReference type="ARBA" id="ARBA00022723"/>
    </source>
</evidence>
<evidence type="ECO:0000256" key="13">
    <source>
        <dbReference type="ARBA" id="ARBA00022833"/>
    </source>
</evidence>
<feature type="region of interest" description="Disordered" evidence="21">
    <location>
        <begin position="521"/>
        <end position="562"/>
    </location>
</feature>
<dbReference type="Gene3D" id="3.40.630.10">
    <property type="entry name" value="Zn peptidases"/>
    <property type="match status" value="1"/>
</dbReference>
<evidence type="ECO:0000256" key="17">
    <source>
        <dbReference type="ARBA" id="ARBA00023180"/>
    </source>
</evidence>
<dbReference type="InterPro" id="IPR039866">
    <property type="entry name" value="CPQ"/>
</dbReference>
<dbReference type="EMBL" id="JBHLXP010000001">
    <property type="protein sequence ID" value="MFC0047815.1"/>
    <property type="molecule type" value="Genomic_DNA"/>
</dbReference>
<dbReference type="SUPFAM" id="SSF53187">
    <property type="entry name" value="Zn-dependent exopeptidases"/>
    <property type="match status" value="1"/>
</dbReference>
<gene>
    <name evidence="24" type="ORF">ACFFJP_05905</name>
</gene>
<evidence type="ECO:0000256" key="4">
    <source>
        <dbReference type="ARBA" id="ARBA00004613"/>
    </source>
</evidence>
<evidence type="ECO:0000256" key="18">
    <source>
        <dbReference type="ARBA" id="ARBA00023228"/>
    </source>
</evidence>
<keyword evidence="7" id="KW-0121">Carboxypeptidase</keyword>
<keyword evidence="14" id="KW-0333">Golgi apparatus</keyword>
<evidence type="ECO:0000256" key="5">
    <source>
        <dbReference type="ARBA" id="ARBA00014116"/>
    </source>
</evidence>
<keyword evidence="25" id="KW-1185">Reference proteome</keyword>
<evidence type="ECO:0000256" key="21">
    <source>
        <dbReference type="SAM" id="MobiDB-lite"/>
    </source>
</evidence>
<keyword evidence="6" id="KW-0964">Secreted</keyword>
<evidence type="ECO:0000256" key="3">
    <source>
        <dbReference type="ARBA" id="ARBA00004555"/>
    </source>
</evidence>
<evidence type="ECO:0000259" key="23">
    <source>
        <dbReference type="Pfam" id="PF04389"/>
    </source>
</evidence>
<comment type="subcellular location">
    <subcellularLocation>
        <location evidence="1">Endoplasmic reticulum</location>
    </subcellularLocation>
    <subcellularLocation>
        <location evidence="3">Golgi apparatus</location>
    </subcellularLocation>
    <subcellularLocation>
        <location evidence="2">Lysosome</location>
    </subcellularLocation>
    <subcellularLocation>
        <location evidence="4">Secreted</location>
    </subcellularLocation>
</comment>
<evidence type="ECO:0000313" key="24">
    <source>
        <dbReference type="EMBL" id="MFC0047815.1"/>
    </source>
</evidence>
<keyword evidence="15" id="KW-0482">Metalloprotease</keyword>
<protein>
    <recommendedName>
        <fullName evidence="5">Carboxypeptidase Q</fullName>
    </recommendedName>
    <alternativeName>
        <fullName evidence="20">Plasma glutamate carboxypeptidase</fullName>
    </alternativeName>
</protein>
<evidence type="ECO:0000256" key="6">
    <source>
        <dbReference type="ARBA" id="ARBA00022525"/>
    </source>
</evidence>
<keyword evidence="9" id="KW-0479">Metal-binding</keyword>
<feature type="domain" description="Peptidase M28" evidence="23">
    <location>
        <begin position="291"/>
        <end position="508"/>
    </location>
</feature>
<proteinExistence type="predicted"/>
<evidence type="ECO:0000256" key="16">
    <source>
        <dbReference type="ARBA" id="ARBA00023145"/>
    </source>
</evidence>
<dbReference type="Pfam" id="PF04389">
    <property type="entry name" value="Peptidase_M28"/>
    <property type="match status" value="1"/>
</dbReference>
<accession>A0ABV6BE84</accession>
<comment type="caution">
    <text evidence="24">The sequence shown here is derived from an EMBL/GenBank/DDBJ whole genome shotgun (WGS) entry which is preliminary data.</text>
</comment>
<evidence type="ECO:0000256" key="14">
    <source>
        <dbReference type="ARBA" id="ARBA00023034"/>
    </source>
</evidence>
<evidence type="ECO:0000256" key="19">
    <source>
        <dbReference type="ARBA" id="ARBA00025833"/>
    </source>
</evidence>
<dbReference type="PANTHER" id="PTHR12053:SF3">
    <property type="entry name" value="CARBOXYPEPTIDASE Q"/>
    <property type="match status" value="1"/>
</dbReference>
<keyword evidence="18" id="KW-0458">Lysosome</keyword>
<feature type="compositionally biased region" description="Basic and acidic residues" evidence="21">
    <location>
        <begin position="538"/>
        <end position="555"/>
    </location>
</feature>
<keyword evidence="12" id="KW-0256">Endoplasmic reticulum</keyword>
<feature type="signal peptide" evidence="22">
    <location>
        <begin position="1"/>
        <end position="22"/>
    </location>
</feature>
<dbReference type="Proteomes" id="UP001589813">
    <property type="component" value="Unassembled WGS sequence"/>
</dbReference>
<evidence type="ECO:0000256" key="22">
    <source>
        <dbReference type="SAM" id="SignalP"/>
    </source>
</evidence>